<dbReference type="AlphaFoldDB" id="A0A421AYJ6"/>
<dbReference type="InterPro" id="IPR052032">
    <property type="entry name" value="ATP-dep_AA_Ligase"/>
</dbReference>
<gene>
    <name evidence="6" type="ORF">CLV68_5333</name>
</gene>
<evidence type="ECO:0000313" key="7">
    <source>
        <dbReference type="Proteomes" id="UP000282454"/>
    </source>
</evidence>
<dbReference type="OrthoDB" id="24041at2"/>
<dbReference type="GO" id="GO:0005524">
    <property type="term" value="F:ATP binding"/>
    <property type="evidence" value="ECO:0007669"/>
    <property type="project" value="UniProtKB-UniRule"/>
</dbReference>
<evidence type="ECO:0000313" key="6">
    <source>
        <dbReference type="EMBL" id="RLK54942.1"/>
    </source>
</evidence>
<keyword evidence="1" id="KW-0436">Ligase</keyword>
<protein>
    <submittedName>
        <fullName evidence="6">Biotin carboxylase</fullName>
    </submittedName>
</protein>
<dbReference type="RefSeq" id="WP_121393593.1">
    <property type="nucleotide sequence ID" value="NZ_RCDD01000005.1"/>
</dbReference>
<dbReference type="SUPFAM" id="SSF56059">
    <property type="entry name" value="Glutathione synthetase ATP-binding domain-like"/>
    <property type="match status" value="1"/>
</dbReference>
<evidence type="ECO:0000259" key="5">
    <source>
        <dbReference type="PROSITE" id="PS50975"/>
    </source>
</evidence>
<evidence type="ECO:0000256" key="2">
    <source>
        <dbReference type="ARBA" id="ARBA00022741"/>
    </source>
</evidence>
<proteinExistence type="predicted"/>
<keyword evidence="2 4" id="KW-0547">Nucleotide-binding</keyword>
<evidence type="ECO:0000256" key="3">
    <source>
        <dbReference type="ARBA" id="ARBA00022840"/>
    </source>
</evidence>
<dbReference type="PROSITE" id="PS50975">
    <property type="entry name" value="ATP_GRASP"/>
    <property type="match status" value="1"/>
</dbReference>
<dbReference type="EMBL" id="RCDD01000005">
    <property type="protein sequence ID" value="RLK54942.1"/>
    <property type="molecule type" value="Genomic_DNA"/>
</dbReference>
<organism evidence="6 7">
    <name type="scientific">Actinokineospora cianjurensis</name>
    <dbReference type="NCBI Taxonomy" id="585224"/>
    <lineage>
        <taxon>Bacteria</taxon>
        <taxon>Bacillati</taxon>
        <taxon>Actinomycetota</taxon>
        <taxon>Actinomycetes</taxon>
        <taxon>Pseudonocardiales</taxon>
        <taxon>Pseudonocardiaceae</taxon>
        <taxon>Actinokineospora</taxon>
    </lineage>
</organism>
<sequence length="423" mass="45037">MSEPTGPAVIVDPYSSGALFAAALAERGIEVVAVLSSEQPPEAYASSYQPADYTDPIVYRGDLTEVADRLRALDPRCVLAGCESGVELAERLAPLVAPARSNVPGLADARRDKWAMAAAVAAAGLPTIPQICTADVDEVREWLVRSGLVGADLVIKPPKSASTDGVVKVTGGVGWAGVFAANLGRVNQFGEVDDRLLVQQYVTGTEYVIDTFSQDGVHALVDVCRYHKVDNGPYMAVYDTMRWLPETDPAIPVLLAYARAVLDAVGVRYGAAHVEIMHTADGPLLIELGARPHGGGQPRFNRVATGDSQIDRTVRSLAGEPVSADYHLVRHQTCVFHIAPASGVVHGVSALAKVRDLASHHFSTQNLTEGGPVQATRNLVDSLEFGFAILSHPDAAQVDADYRVIRDLERSLVITDDQPAPIG</sequence>
<keyword evidence="3 4" id="KW-0067">ATP-binding</keyword>
<dbReference type="NCBIfam" id="NF005543">
    <property type="entry name" value="PRK07206.1"/>
    <property type="match status" value="1"/>
</dbReference>
<name>A0A421AYJ6_9PSEU</name>
<reference evidence="6 7" key="1">
    <citation type="submission" date="2018-10" db="EMBL/GenBank/DDBJ databases">
        <title>Genomic Encyclopedia of Archaeal and Bacterial Type Strains, Phase II (KMG-II): from individual species to whole genera.</title>
        <authorList>
            <person name="Goeker M."/>
        </authorList>
    </citation>
    <scope>NUCLEOTIDE SEQUENCE [LARGE SCALE GENOMIC DNA]</scope>
    <source>
        <strain evidence="6 7">DSM 45657</strain>
    </source>
</reference>
<dbReference type="Pfam" id="PF13535">
    <property type="entry name" value="ATP-grasp_4"/>
    <property type="match status" value="1"/>
</dbReference>
<accession>A0A421AYJ6</accession>
<dbReference type="PANTHER" id="PTHR43585">
    <property type="entry name" value="FUMIPYRROLE BIOSYNTHESIS PROTEIN C"/>
    <property type="match status" value="1"/>
</dbReference>
<keyword evidence="7" id="KW-1185">Reference proteome</keyword>
<dbReference type="Gene3D" id="3.30.470.20">
    <property type="entry name" value="ATP-grasp fold, B domain"/>
    <property type="match status" value="1"/>
</dbReference>
<dbReference type="Proteomes" id="UP000282454">
    <property type="component" value="Unassembled WGS sequence"/>
</dbReference>
<dbReference type="InterPro" id="IPR011761">
    <property type="entry name" value="ATP-grasp"/>
</dbReference>
<feature type="domain" description="ATP-grasp" evidence="5">
    <location>
        <begin position="117"/>
        <end position="318"/>
    </location>
</feature>
<evidence type="ECO:0000256" key="4">
    <source>
        <dbReference type="PROSITE-ProRule" id="PRU00409"/>
    </source>
</evidence>
<evidence type="ECO:0000256" key="1">
    <source>
        <dbReference type="ARBA" id="ARBA00022598"/>
    </source>
</evidence>
<comment type="caution">
    <text evidence="6">The sequence shown here is derived from an EMBL/GenBank/DDBJ whole genome shotgun (WGS) entry which is preliminary data.</text>
</comment>
<dbReference type="PANTHER" id="PTHR43585:SF2">
    <property type="entry name" value="ATP-GRASP ENZYME FSQD"/>
    <property type="match status" value="1"/>
</dbReference>
<dbReference type="GO" id="GO:0016874">
    <property type="term" value="F:ligase activity"/>
    <property type="evidence" value="ECO:0007669"/>
    <property type="project" value="UniProtKB-KW"/>
</dbReference>
<dbReference type="GO" id="GO:0046872">
    <property type="term" value="F:metal ion binding"/>
    <property type="evidence" value="ECO:0007669"/>
    <property type="project" value="InterPro"/>
</dbReference>